<accession>A0ABR5SGY8</accession>
<dbReference type="Pfam" id="PF02518">
    <property type="entry name" value="HATPase_c"/>
    <property type="match status" value="1"/>
</dbReference>
<evidence type="ECO:0000256" key="10">
    <source>
        <dbReference type="SAM" id="Phobius"/>
    </source>
</evidence>
<evidence type="ECO:0000313" key="14">
    <source>
        <dbReference type="Proteomes" id="UP000060487"/>
    </source>
</evidence>
<keyword evidence="9" id="KW-0902">Two-component regulatory system</keyword>
<dbReference type="SUPFAM" id="SSF158472">
    <property type="entry name" value="HAMP domain-like"/>
    <property type="match status" value="1"/>
</dbReference>
<reference evidence="13 14" key="1">
    <citation type="submission" date="2015-11" db="EMBL/GenBank/DDBJ databases">
        <authorList>
            <person name="Lin W."/>
        </authorList>
    </citation>
    <scope>NUCLEOTIDE SEQUENCE [LARGE SCALE GENOMIC DNA]</scope>
    <source>
        <strain evidence="13 14">HCH-1</strain>
    </source>
</reference>
<dbReference type="PANTHER" id="PTHR43065">
    <property type="entry name" value="SENSOR HISTIDINE KINASE"/>
    <property type="match status" value="1"/>
</dbReference>
<proteinExistence type="predicted"/>
<dbReference type="RefSeq" id="WP_085051670.1">
    <property type="nucleotide sequence ID" value="NZ_LNQR01000034.1"/>
</dbReference>
<dbReference type="InterPro" id="IPR036097">
    <property type="entry name" value="HisK_dim/P_sf"/>
</dbReference>
<keyword evidence="4" id="KW-0597">Phosphoprotein</keyword>
<dbReference type="PROSITE" id="PS50885">
    <property type="entry name" value="HAMP"/>
    <property type="match status" value="1"/>
</dbReference>
<evidence type="ECO:0000259" key="12">
    <source>
        <dbReference type="PROSITE" id="PS50885"/>
    </source>
</evidence>
<dbReference type="CDD" id="cd06225">
    <property type="entry name" value="HAMP"/>
    <property type="match status" value="1"/>
</dbReference>
<keyword evidence="8" id="KW-0067">ATP-binding</keyword>
<evidence type="ECO:0000256" key="1">
    <source>
        <dbReference type="ARBA" id="ARBA00000085"/>
    </source>
</evidence>
<feature type="domain" description="Histidine kinase" evidence="11">
    <location>
        <begin position="308"/>
        <end position="522"/>
    </location>
</feature>
<dbReference type="Gene3D" id="3.30.565.10">
    <property type="entry name" value="Histidine kinase-like ATPase, C-terminal domain"/>
    <property type="match status" value="1"/>
</dbReference>
<evidence type="ECO:0000256" key="4">
    <source>
        <dbReference type="ARBA" id="ARBA00022553"/>
    </source>
</evidence>
<dbReference type="CDD" id="cd00082">
    <property type="entry name" value="HisKA"/>
    <property type="match status" value="1"/>
</dbReference>
<name>A0ABR5SGY8_9BACT</name>
<dbReference type="SMART" id="SM00387">
    <property type="entry name" value="HATPase_c"/>
    <property type="match status" value="1"/>
</dbReference>
<comment type="caution">
    <text evidence="13">The sequence shown here is derived from an EMBL/GenBank/DDBJ whole genome shotgun (WGS) entry which is preliminary data.</text>
</comment>
<keyword evidence="5 13" id="KW-0808">Transferase</keyword>
<dbReference type="SUPFAM" id="SSF55874">
    <property type="entry name" value="ATPase domain of HSP90 chaperone/DNA topoisomerase II/histidine kinase"/>
    <property type="match status" value="1"/>
</dbReference>
<evidence type="ECO:0000313" key="13">
    <source>
        <dbReference type="EMBL" id="KWT90936.1"/>
    </source>
</evidence>
<dbReference type="PANTHER" id="PTHR43065:SF10">
    <property type="entry name" value="PEROXIDE STRESS-ACTIVATED HISTIDINE KINASE MAK3"/>
    <property type="match status" value="1"/>
</dbReference>
<dbReference type="SUPFAM" id="SSF47384">
    <property type="entry name" value="Homodimeric domain of signal transducing histidine kinase"/>
    <property type="match status" value="1"/>
</dbReference>
<comment type="catalytic activity">
    <reaction evidence="1">
        <text>ATP + protein L-histidine = ADP + protein N-phospho-L-histidine.</text>
        <dbReference type="EC" id="2.7.13.3"/>
    </reaction>
</comment>
<evidence type="ECO:0000256" key="8">
    <source>
        <dbReference type="ARBA" id="ARBA00022840"/>
    </source>
</evidence>
<keyword evidence="10" id="KW-1133">Transmembrane helix</keyword>
<dbReference type="Proteomes" id="UP000060487">
    <property type="component" value="Unassembled WGS sequence"/>
</dbReference>
<keyword evidence="14" id="KW-1185">Reference proteome</keyword>
<evidence type="ECO:0000256" key="2">
    <source>
        <dbReference type="ARBA" id="ARBA00004370"/>
    </source>
</evidence>
<evidence type="ECO:0000259" key="11">
    <source>
        <dbReference type="PROSITE" id="PS50109"/>
    </source>
</evidence>
<evidence type="ECO:0000256" key="9">
    <source>
        <dbReference type="ARBA" id="ARBA00023012"/>
    </source>
</evidence>
<feature type="transmembrane region" description="Helical" evidence="10">
    <location>
        <begin position="6"/>
        <end position="26"/>
    </location>
</feature>
<evidence type="ECO:0000256" key="7">
    <source>
        <dbReference type="ARBA" id="ARBA00022777"/>
    </source>
</evidence>
<dbReference type="GO" id="GO:0004673">
    <property type="term" value="F:protein histidine kinase activity"/>
    <property type="evidence" value="ECO:0007669"/>
    <property type="project" value="UniProtKB-EC"/>
</dbReference>
<dbReference type="InterPro" id="IPR004358">
    <property type="entry name" value="Sig_transdc_His_kin-like_C"/>
</dbReference>
<dbReference type="PRINTS" id="PR00344">
    <property type="entry name" value="BCTRLSENSOR"/>
</dbReference>
<organism evidence="13 14">
    <name type="scientific">Candidatus Magnetominusculus xianensis</name>
    <dbReference type="NCBI Taxonomy" id="1748249"/>
    <lineage>
        <taxon>Bacteria</taxon>
        <taxon>Pseudomonadati</taxon>
        <taxon>Nitrospirota</taxon>
        <taxon>Nitrospiria</taxon>
        <taxon>Nitrospirales</taxon>
        <taxon>Nitrospiraceae</taxon>
        <taxon>Candidatus Magnetominusculus</taxon>
    </lineage>
</organism>
<gene>
    <name evidence="13" type="ORF">ASN18_1020</name>
</gene>
<dbReference type="SMART" id="SM00388">
    <property type="entry name" value="HisKA"/>
    <property type="match status" value="1"/>
</dbReference>
<dbReference type="EMBL" id="LNQR01000034">
    <property type="protein sequence ID" value="KWT90936.1"/>
    <property type="molecule type" value="Genomic_DNA"/>
</dbReference>
<keyword evidence="6" id="KW-0547">Nucleotide-binding</keyword>
<dbReference type="InterPro" id="IPR003660">
    <property type="entry name" value="HAMP_dom"/>
</dbReference>
<evidence type="ECO:0000256" key="3">
    <source>
        <dbReference type="ARBA" id="ARBA00012438"/>
    </source>
</evidence>
<dbReference type="Pfam" id="PF00512">
    <property type="entry name" value="HisKA"/>
    <property type="match status" value="1"/>
</dbReference>
<dbReference type="InterPro" id="IPR003594">
    <property type="entry name" value="HATPase_dom"/>
</dbReference>
<feature type="domain" description="HAMP" evidence="12">
    <location>
        <begin position="214"/>
        <end position="266"/>
    </location>
</feature>
<dbReference type="EC" id="2.7.13.3" evidence="3"/>
<comment type="subcellular location">
    <subcellularLocation>
        <location evidence="2">Membrane</location>
    </subcellularLocation>
</comment>
<dbReference type="PROSITE" id="PS50109">
    <property type="entry name" value="HIS_KIN"/>
    <property type="match status" value="1"/>
</dbReference>
<dbReference type="Gene3D" id="1.10.287.130">
    <property type="match status" value="1"/>
</dbReference>
<dbReference type="InterPro" id="IPR003661">
    <property type="entry name" value="HisK_dim/P_dom"/>
</dbReference>
<feature type="transmembrane region" description="Helical" evidence="10">
    <location>
        <begin position="193"/>
        <end position="212"/>
    </location>
</feature>
<dbReference type="Gene3D" id="6.10.340.10">
    <property type="match status" value="1"/>
</dbReference>
<sequence>MKSTVNLKILVSLSALLLVGALIFWYKFIFRTNEEIVAKTTEEAVYTIEIIRNSLRYNMLLNHGEVIQNILENTSSTIPHTAIRVIDHKGNIKFSSDKNDLGKSIPSNSMICKECHVIDSKVTLKDTGRNFYFTDKKNHGRVLKSFIPVKNEPSCSSAACHVHAPGSTINGIIEAEFSMSQLDKKFRDKTLDVMILGVVFLALIAVTLYLLLLKFVIKPVVLISEGIKMVTRGYYGHTIDVRAKDEISALGQDYNDMTKELKAGKNVLEEKTRALSEIMEQKAIEIRKTQKQYMYTEKLASLGRMAASVAHELNSPLTGIIVFARLLAKRISPDNKADQDDLKVIVEQAEKCSNIIAVLLGYSRTIPSDDLTMYVNKAIENALHILSNQAKFYNIVVEKDFDPLLPRIQGDQSQIEQVFINLLINASDAMNYKGKIIIRTRTFIEDTNELVEIEFTDSGPGIPVDYLDKIFEPFYTTKPEGKGTGLGLAVSKGIVQNSGGRIFVKSKAGEGASFFIHLPINKVSGEQPSHR</sequence>
<keyword evidence="7 13" id="KW-0418">Kinase</keyword>
<dbReference type="InterPro" id="IPR005467">
    <property type="entry name" value="His_kinase_dom"/>
</dbReference>
<evidence type="ECO:0000256" key="5">
    <source>
        <dbReference type="ARBA" id="ARBA00022679"/>
    </source>
</evidence>
<dbReference type="Gene3D" id="3.30.450.290">
    <property type="match status" value="1"/>
</dbReference>
<keyword evidence="10" id="KW-0812">Transmembrane</keyword>
<evidence type="ECO:0000256" key="6">
    <source>
        <dbReference type="ARBA" id="ARBA00022741"/>
    </source>
</evidence>
<dbReference type="InterPro" id="IPR036890">
    <property type="entry name" value="HATPase_C_sf"/>
</dbReference>
<keyword evidence="10" id="KW-0472">Membrane</keyword>
<protein>
    <recommendedName>
        <fullName evidence="3">histidine kinase</fullName>
        <ecNumber evidence="3">2.7.13.3</ecNumber>
    </recommendedName>
</protein>